<dbReference type="STRING" id="411490.ANACAC_03540"/>
<sequence>MESPTQRSQQRNNMSPALNNLYGRLMWRRARLSAALKSNWVK</sequence>
<protein>
    <submittedName>
        <fullName evidence="1">Uncharacterized protein</fullName>
    </submittedName>
</protein>
<reference evidence="1" key="1">
    <citation type="submission" date="2007-11" db="EMBL/GenBank/DDBJ databases">
        <authorList>
            <person name="Fulton L."/>
            <person name="Clifton S."/>
            <person name="Fulton B."/>
            <person name="Xu J."/>
            <person name="Minx P."/>
            <person name="Pepin K.H."/>
            <person name="Johnson M."/>
            <person name="Thiruvilangam P."/>
            <person name="Bhonagiri V."/>
            <person name="Nash W.E."/>
            <person name="Mardis E.R."/>
            <person name="Wilson R.K."/>
        </authorList>
    </citation>
    <scope>NUCLEOTIDE SEQUENCE [LARGE SCALE GENOMIC DNA]</scope>
    <source>
        <strain evidence="1">DSM 14662</strain>
    </source>
</reference>
<accession>B0MIT5</accession>
<evidence type="ECO:0000313" key="1">
    <source>
        <dbReference type="EMBL" id="EDR95865.1"/>
    </source>
</evidence>
<dbReference type="AlphaFoldDB" id="B0MIT5"/>
<evidence type="ECO:0000313" key="2">
    <source>
        <dbReference type="Proteomes" id="UP000004935"/>
    </source>
</evidence>
<dbReference type="HOGENOM" id="CLU_3246322_0_0_9"/>
<comment type="caution">
    <text evidence="1">The sequence shown here is derived from an EMBL/GenBank/DDBJ whole genome shotgun (WGS) entry which is preliminary data.</text>
</comment>
<dbReference type="EMBL" id="ABAX03000038">
    <property type="protein sequence ID" value="EDR95865.1"/>
    <property type="molecule type" value="Genomic_DNA"/>
</dbReference>
<organism evidence="1 2">
    <name type="scientific">Anaerostipes caccae (strain DSM 14662 / CCUG 47493 / JCM 13470 / NCIMB 13811 / L1-92)</name>
    <dbReference type="NCBI Taxonomy" id="411490"/>
    <lineage>
        <taxon>Bacteria</taxon>
        <taxon>Bacillati</taxon>
        <taxon>Bacillota</taxon>
        <taxon>Clostridia</taxon>
        <taxon>Lachnospirales</taxon>
        <taxon>Lachnospiraceae</taxon>
        <taxon>Anaerostipes</taxon>
    </lineage>
</organism>
<keyword evidence="2" id="KW-1185">Reference proteome</keyword>
<name>B0MIT5_ANACD</name>
<reference evidence="1" key="2">
    <citation type="submission" date="2013-11" db="EMBL/GenBank/DDBJ databases">
        <title>Draft genome sequence of Anaerostipes caccae (DSM 14662).</title>
        <authorList>
            <person name="Sudarsanam P."/>
            <person name="Ley R."/>
            <person name="Guruge J."/>
            <person name="Turnbaugh P.J."/>
            <person name="Mahowald M."/>
            <person name="Liep D."/>
            <person name="Gordon J."/>
        </authorList>
    </citation>
    <scope>NUCLEOTIDE SEQUENCE</scope>
    <source>
        <strain evidence="1">DSM 14662</strain>
    </source>
</reference>
<gene>
    <name evidence="1" type="ORF">ANACAC_03540</name>
</gene>
<proteinExistence type="predicted"/>
<dbReference type="Proteomes" id="UP000004935">
    <property type="component" value="Unassembled WGS sequence"/>
</dbReference>